<proteinExistence type="predicted"/>
<gene>
    <name evidence="3" type="ORF">AGRA3207_000991</name>
</gene>
<name>A0ABX8QRB7_9ACTN</name>
<dbReference type="EMBL" id="CP059572">
    <property type="protein sequence ID" value="QXJ20302.1"/>
    <property type="molecule type" value="Genomic_DNA"/>
</dbReference>
<dbReference type="RefSeq" id="WP_231333364.1">
    <property type="nucleotide sequence ID" value="NZ_CP059572.1"/>
</dbReference>
<protein>
    <recommendedName>
        <fullName evidence="5">Secreted protein</fullName>
    </recommendedName>
</protein>
<reference evidence="3" key="1">
    <citation type="submission" date="2020-07" db="EMBL/GenBank/DDBJ databases">
        <authorList>
            <person name="Tarantini F.S."/>
            <person name="Hong K.W."/>
            <person name="Chan K.G."/>
        </authorList>
    </citation>
    <scope>NUCLEOTIDE SEQUENCE</scope>
    <source>
        <strain evidence="3">32-07</strain>
    </source>
</reference>
<dbReference type="Proteomes" id="UP001049518">
    <property type="component" value="Chromosome"/>
</dbReference>
<evidence type="ECO:0000313" key="4">
    <source>
        <dbReference type="Proteomes" id="UP001049518"/>
    </source>
</evidence>
<feature type="chain" id="PRO_5046248509" description="Secreted protein" evidence="2">
    <location>
        <begin position="24"/>
        <end position="125"/>
    </location>
</feature>
<evidence type="ECO:0008006" key="5">
    <source>
        <dbReference type="Google" id="ProtNLM"/>
    </source>
</evidence>
<evidence type="ECO:0000313" key="3">
    <source>
        <dbReference type="EMBL" id="QXJ20302.1"/>
    </source>
</evidence>
<evidence type="ECO:0000256" key="2">
    <source>
        <dbReference type="SAM" id="SignalP"/>
    </source>
</evidence>
<sequence>MPPAMQSRRIGLALLLFCTGAAAGGAVFHYQATQEAKPRVVRGTFTAVSSDELQAAFHADGSEAARSPSYGLVKPTPWEDGSGRWQEGRRPDCLSAGRRAEIAVADIPYSEGHRSAKIIVSVRCR</sequence>
<keyword evidence="4" id="KW-1185">Reference proteome</keyword>
<organism evidence="3 4">
    <name type="scientific">Actinomadura graeca</name>
    <dbReference type="NCBI Taxonomy" id="2750812"/>
    <lineage>
        <taxon>Bacteria</taxon>
        <taxon>Bacillati</taxon>
        <taxon>Actinomycetota</taxon>
        <taxon>Actinomycetes</taxon>
        <taxon>Streptosporangiales</taxon>
        <taxon>Thermomonosporaceae</taxon>
        <taxon>Actinomadura</taxon>
    </lineage>
</organism>
<evidence type="ECO:0000256" key="1">
    <source>
        <dbReference type="SAM" id="MobiDB-lite"/>
    </source>
</evidence>
<accession>A0ABX8QRB7</accession>
<feature type="signal peptide" evidence="2">
    <location>
        <begin position="1"/>
        <end position="23"/>
    </location>
</feature>
<keyword evidence="2" id="KW-0732">Signal</keyword>
<feature type="region of interest" description="Disordered" evidence="1">
    <location>
        <begin position="65"/>
        <end position="91"/>
    </location>
</feature>